<organism evidence="1 2">
    <name type="scientific">Helicobacter heilmannii</name>
    <dbReference type="NCBI Taxonomy" id="35817"/>
    <lineage>
        <taxon>Bacteria</taxon>
        <taxon>Pseudomonadati</taxon>
        <taxon>Campylobacterota</taxon>
        <taxon>Epsilonproteobacteria</taxon>
        <taxon>Campylobacterales</taxon>
        <taxon>Helicobacteraceae</taxon>
        <taxon>Helicobacter</taxon>
    </lineage>
</organism>
<sequence>MIRAKLKASVSWVLNPFRKYSTSKALRKMEQSAILFAQILSLQHRQLYMGVGG</sequence>
<accession>A0A0K2Y573</accession>
<evidence type="ECO:0000313" key="2">
    <source>
        <dbReference type="Proteomes" id="UP000046090"/>
    </source>
</evidence>
<dbReference type="EMBL" id="CDMK01000001">
    <property type="protein sequence ID" value="CRI34291.1"/>
    <property type="molecule type" value="Genomic_DNA"/>
</dbReference>
<dbReference type="Proteomes" id="UP000046090">
    <property type="component" value="Unassembled WGS sequence"/>
</dbReference>
<evidence type="ECO:0000313" key="1">
    <source>
        <dbReference type="EMBL" id="CRI34291.1"/>
    </source>
</evidence>
<name>A0A0K2Y573_HELHE</name>
<proteinExistence type="predicted"/>
<reference evidence="2" key="1">
    <citation type="submission" date="2014-12" db="EMBL/GenBank/DDBJ databases">
        <authorList>
            <person name="Smet A."/>
        </authorList>
    </citation>
    <scope>NUCLEOTIDE SEQUENCE [LARGE SCALE GENOMIC DNA]</scope>
</reference>
<keyword evidence="2" id="KW-1185">Reference proteome</keyword>
<gene>
    <name evidence="1" type="ORF">HHE01_11370</name>
</gene>
<protein>
    <submittedName>
        <fullName evidence="1">Uncharacterized protein</fullName>
    </submittedName>
</protein>
<dbReference type="AlphaFoldDB" id="A0A0K2Y573"/>